<evidence type="ECO:0000313" key="2">
    <source>
        <dbReference type="EMBL" id="KAF4038889.1"/>
    </source>
</evidence>
<dbReference type="EMBL" id="WSZM01000184">
    <property type="protein sequence ID" value="KAF4038889.1"/>
    <property type="molecule type" value="Genomic_DNA"/>
</dbReference>
<evidence type="ECO:0000256" key="1">
    <source>
        <dbReference type="SAM" id="MobiDB-lite"/>
    </source>
</evidence>
<name>A0A833SVU4_PHYIN</name>
<protein>
    <submittedName>
        <fullName evidence="2">Uncharacterized protein</fullName>
    </submittedName>
</protein>
<comment type="caution">
    <text evidence="2">The sequence shown here is derived from an EMBL/GenBank/DDBJ whole genome shotgun (WGS) entry which is preliminary data.</text>
</comment>
<feature type="region of interest" description="Disordered" evidence="1">
    <location>
        <begin position="1"/>
        <end position="23"/>
    </location>
</feature>
<organism evidence="2 4">
    <name type="scientific">Phytophthora infestans</name>
    <name type="common">Potato late blight agent</name>
    <name type="synonym">Botrytis infestans</name>
    <dbReference type="NCBI Taxonomy" id="4787"/>
    <lineage>
        <taxon>Eukaryota</taxon>
        <taxon>Sar</taxon>
        <taxon>Stramenopiles</taxon>
        <taxon>Oomycota</taxon>
        <taxon>Peronosporomycetes</taxon>
        <taxon>Peronosporales</taxon>
        <taxon>Peronosporaceae</taxon>
        <taxon>Phytophthora</taxon>
    </lineage>
</organism>
<dbReference type="EMBL" id="JAACNO010001006">
    <property type="protein sequence ID" value="KAF4143575.1"/>
    <property type="molecule type" value="Genomic_DNA"/>
</dbReference>
<gene>
    <name evidence="2" type="ORF">GN244_ATG08870</name>
    <name evidence="3" type="ORF">GN958_ATG07308</name>
</gene>
<accession>A0A833SVU4</accession>
<dbReference type="AlphaFoldDB" id="A0A833SVU4"/>
<sequence length="70" mass="7494">MAPGPGPGAMPRHSVATMTSCSRGQLNKDPSMTLEAILCHAGECTKLLDKRAYMYIELQVAACKMQAPTL</sequence>
<keyword evidence="4" id="KW-1185">Reference proteome</keyword>
<proteinExistence type="predicted"/>
<evidence type="ECO:0000313" key="3">
    <source>
        <dbReference type="EMBL" id="KAF4143575.1"/>
    </source>
</evidence>
<dbReference type="Proteomes" id="UP000704712">
    <property type="component" value="Unassembled WGS sequence"/>
</dbReference>
<dbReference type="Proteomes" id="UP000602510">
    <property type="component" value="Unassembled WGS sequence"/>
</dbReference>
<reference evidence="2" key="1">
    <citation type="submission" date="2020-04" db="EMBL/GenBank/DDBJ databases">
        <title>Hybrid Assembly of Korean Phytophthora infestans isolates.</title>
        <authorList>
            <person name="Prokchorchik M."/>
            <person name="Lee Y."/>
            <person name="Seo J."/>
            <person name="Cho J.-H."/>
            <person name="Park Y.-E."/>
            <person name="Jang D.-C."/>
            <person name="Im J.-S."/>
            <person name="Choi J.-G."/>
            <person name="Park H.-J."/>
            <person name="Lee G.-B."/>
            <person name="Lee Y.-G."/>
            <person name="Hong S.-Y."/>
            <person name="Cho K."/>
            <person name="Sohn K.H."/>
        </authorList>
    </citation>
    <scope>NUCLEOTIDE SEQUENCE</scope>
    <source>
        <strain evidence="2">KR_1_A1</strain>
        <strain evidence="3">KR_2_A2</strain>
    </source>
</reference>
<evidence type="ECO:0000313" key="4">
    <source>
        <dbReference type="Proteomes" id="UP000602510"/>
    </source>
</evidence>